<dbReference type="Pfam" id="PF13873">
    <property type="entry name" value="Myb_DNA-bind_5"/>
    <property type="match status" value="1"/>
</dbReference>
<evidence type="ECO:0000256" key="1">
    <source>
        <dbReference type="ARBA" id="ARBA00011764"/>
    </source>
</evidence>
<feature type="region of interest" description="Disordered" evidence="7">
    <location>
        <begin position="766"/>
        <end position="839"/>
    </location>
</feature>
<feature type="region of interest" description="Disordered" evidence="7">
    <location>
        <begin position="707"/>
        <end position="746"/>
    </location>
</feature>
<dbReference type="PANTHER" id="PTHR12243">
    <property type="entry name" value="MADF DOMAIN TRANSCRIPTION FACTOR"/>
    <property type="match status" value="1"/>
</dbReference>
<dbReference type="PROSITE" id="PS51029">
    <property type="entry name" value="MADF"/>
    <property type="match status" value="1"/>
</dbReference>
<evidence type="ECO:0000313" key="10">
    <source>
        <dbReference type="Proteomes" id="UP000466442"/>
    </source>
</evidence>
<dbReference type="InterPro" id="IPR039353">
    <property type="entry name" value="TF_Adf1"/>
</dbReference>
<name>A0A8S9XZK4_APOLU</name>
<sequence length="955" mass="107739">MESHNGLPGVSRNTAIVKEEPNEIIVVDPLGSIDFTDSELNLSSAVENELAVTYVEGRARRVISSEVDIKIEPGMLSTVEDPEAAYSSHSFELDSDSNILDDGESDVNSCTEGVLTSDQVELMMKREPHSNLKVPTSAASSLRKQLVSMSQSNSSIGENPSFLRKGLKKHSGPGAQSFSLSNSMETNSKKRAPNFSSTEKHILAEMVAEEATIIETKSVNTVSRAEKQEAWQRVADRYNATSGYSPRSSESLKIAWENMKKTARKAASEQKKEFYLTGGGSQNGPRLTSIDEAVLSIITASTTGLHNEFDGDAGEEFATDECAATIDTTVRATTVDNHDDRSSMKVLYQMEDGCTVPGQLPTVEESDPKTKHRKILRHTHHNDRQETPPDRAKAVITHKRRDLPSILYKRKNLAFGIKQQSTISEPDALAEILKRQAPSMSLNDELLTEKILLTKAQRRGQELDNEKKRVELEILKLELAKNRKCHNLQFTMNDEKLIELVREQPILYDTTQKGYNNINLKANVWDAIAAKFDFQSGDEAKNMWLKLRDAYRSSLKRLETRSGDEGFPSKSAKWKFSDQMSFLKPYMKDRKRHTTDTNVIVPIVEIHDEAASRPRIRFTDEDDLFLLKEVAAENPFEDGSKWKVVADKMKGKFSKAFTPRNLRERINHLLQRYNLHFEEWMVARNKDEATLERITLLQETRDMKQEFRGKRLKKSEQVASQTGKMLRDEAAKNHASTSQHVGDEMVETTVVPTDVEFILDYPNGDTIEINDVNSPSQTSTSTPPSAPNSGNLPSEPGPPLPPLCLITRSLPTPSPLSGALVENSPSPNQMNDDPGILSNAAPSTARLLKRKRGMNASVDSFMAKKQHMSSFYLKRRQLELEERKFEEEVTRKRMELELEEKKYNLQLRMFEQQVKKEGETLRFISDLMARQETRDTTLLHLIGKVLKVVEELVKK</sequence>
<reference evidence="9" key="1">
    <citation type="journal article" date="2021" name="Mol. Ecol. Resour.">
        <title>Apolygus lucorum genome provides insights into omnivorousness and mesophyll feeding.</title>
        <authorList>
            <person name="Liu Y."/>
            <person name="Liu H."/>
            <person name="Wang H."/>
            <person name="Huang T."/>
            <person name="Liu B."/>
            <person name="Yang B."/>
            <person name="Yin L."/>
            <person name="Li B."/>
            <person name="Zhang Y."/>
            <person name="Zhang S."/>
            <person name="Jiang F."/>
            <person name="Zhang X."/>
            <person name="Ren Y."/>
            <person name="Wang B."/>
            <person name="Wang S."/>
            <person name="Lu Y."/>
            <person name="Wu K."/>
            <person name="Fan W."/>
            <person name="Wang G."/>
        </authorList>
    </citation>
    <scope>NUCLEOTIDE SEQUENCE</scope>
    <source>
        <strain evidence="9">12Hb</strain>
    </source>
</reference>
<dbReference type="EMBL" id="WIXP02000003">
    <property type="protein sequence ID" value="KAF6214014.1"/>
    <property type="molecule type" value="Genomic_DNA"/>
</dbReference>
<evidence type="ECO:0000256" key="4">
    <source>
        <dbReference type="ARBA" id="ARBA00023163"/>
    </source>
</evidence>
<feature type="region of interest" description="Disordered" evidence="7">
    <location>
        <begin position="150"/>
        <end position="194"/>
    </location>
</feature>
<feature type="compositionally biased region" description="Low complexity" evidence="7">
    <location>
        <begin position="773"/>
        <end position="794"/>
    </location>
</feature>
<evidence type="ECO:0000256" key="5">
    <source>
        <dbReference type="ARBA" id="ARBA00025466"/>
    </source>
</evidence>
<evidence type="ECO:0000259" key="8">
    <source>
        <dbReference type="PROSITE" id="PS51029"/>
    </source>
</evidence>
<dbReference type="InterPro" id="IPR028002">
    <property type="entry name" value="Myb_DNA-bind_5"/>
</dbReference>
<dbReference type="AlphaFoldDB" id="A0A8S9XZK4"/>
<dbReference type="InterPro" id="IPR006578">
    <property type="entry name" value="MADF-dom"/>
</dbReference>
<feature type="coiled-coil region" evidence="6">
    <location>
        <begin position="453"/>
        <end position="483"/>
    </location>
</feature>
<feature type="compositionally biased region" description="Polar residues" evidence="7">
    <location>
        <begin position="174"/>
        <end position="186"/>
    </location>
</feature>
<dbReference type="Pfam" id="PF10545">
    <property type="entry name" value="MADF_DNA_bdg"/>
    <property type="match status" value="1"/>
</dbReference>
<dbReference type="GO" id="GO:0005667">
    <property type="term" value="C:transcription regulator complex"/>
    <property type="evidence" value="ECO:0007669"/>
    <property type="project" value="TreeGrafter"/>
</dbReference>
<keyword evidence="4" id="KW-0804">Transcription</keyword>
<comment type="function">
    <text evidence="5">Involved in transvection phenomena (= synapsis-dependent gene expression), where the synaptic pairing of chromosomes carrying genes with which zeste interacts influences the expression of these genes. Zeste binds to DNA and stimulates transcription from a nearby promoter.</text>
</comment>
<dbReference type="PANTHER" id="PTHR12243:SF67">
    <property type="entry name" value="COREPRESSOR OF PANGOLIN, ISOFORM A-RELATED"/>
    <property type="match status" value="1"/>
</dbReference>
<evidence type="ECO:0000256" key="6">
    <source>
        <dbReference type="SAM" id="Coils"/>
    </source>
</evidence>
<dbReference type="Proteomes" id="UP000466442">
    <property type="component" value="Unassembled WGS sequence"/>
</dbReference>
<comment type="caution">
    <text evidence="9">The sequence shown here is derived from an EMBL/GenBank/DDBJ whole genome shotgun (WGS) entry which is preliminary data.</text>
</comment>
<evidence type="ECO:0000256" key="2">
    <source>
        <dbReference type="ARBA" id="ARBA00016807"/>
    </source>
</evidence>
<keyword evidence="10" id="KW-1185">Reference proteome</keyword>
<accession>A0A8S9XZK4</accession>
<dbReference type="GO" id="GO:0006357">
    <property type="term" value="P:regulation of transcription by RNA polymerase II"/>
    <property type="evidence" value="ECO:0007669"/>
    <property type="project" value="TreeGrafter"/>
</dbReference>
<evidence type="ECO:0000313" key="9">
    <source>
        <dbReference type="EMBL" id="KAF6214014.1"/>
    </source>
</evidence>
<organism evidence="9 10">
    <name type="scientific">Apolygus lucorum</name>
    <name type="common">Small green plant bug</name>
    <name type="synonym">Lygocoris lucorum</name>
    <dbReference type="NCBI Taxonomy" id="248454"/>
    <lineage>
        <taxon>Eukaryota</taxon>
        <taxon>Metazoa</taxon>
        <taxon>Ecdysozoa</taxon>
        <taxon>Arthropoda</taxon>
        <taxon>Hexapoda</taxon>
        <taxon>Insecta</taxon>
        <taxon>Pterygota</taxon>
        <taxon>Neoptera</taxon>
        <taxon>Paraneoptera</taxon>
        <taxon>Hemiptera</taxon>
        <taxon>Heteroptera</taxon>
        <taxon>Panheteroptera</taxon>
        <taxon>Cimicomorpha</taxon>
        <taxon>Miridae</taxon>
        <taxon>Mirini</taxon>
        <taxon>Apolygus</taxon>
    </lineage>
</organism>
<comment type="subunit">
    <text evidence="1">Self-associates forming complexes of several hundred monomers.</text>
</comment>
<evidence type="ECO:0000256" key="3">
    <source>
        <dbReference type="ARBA" id="ARBA00023015"/>
    </source>
</evidence>
<evidence type="ECO:0000256" key="7">
    <source>
        <dbReference type="SAM" id="MobiDB-lite"/>
    </source>
</evidence>
<protein>
    <recommendedName>
        <fullName evidence="2">Regulatory protein zeste</fullName>
    </recommendedName>
</protein>
<feature type="domain" description="MADF" evidence="8">
    <location>
        <begin position="496"/>
        <end position="588"/>
    </location>
</feature>
<dbReference type="SMART" id="SM00595">
    <property type="entry name" value="MADF"/>
    <property type="match status" value="1"/>
</dbReference>
<feature type="coiled-coil region" evidence="6">
    <location>
        <begin position="875"/>
        <end position="913"/>
    </location>
</feature>
<keyword evidence="6" id="KW-0175">Coiled coil</keyword>
<proteinExistence type="predicted"/>
<keyword evidence="3" id="KW-0805">Transcription regulation</keyword>
<gene>
    <name evidence="9" type="ORF">GE061_011743</name>
</gene>
<dbReference type="GO" id="GO:0005634">
    <property type="term" value="C:nucleus"/>
    <property type="evidence" value="ECO:0007669"/>
    <property type="project" value="TreeGrafter"/>
</dbReference>
<dbReference type="OrthoDB" id="6629411at2759"/>